<name>A0AA47MPM7_MERPO</name>
<dbReference type="AlphaFoldDB" id="A0AA47MPM7"/>
<dbReference type="PANTHER" id="PTHR45913:SF11">
    <property type="entry name" value="EPM2A-INTERACTING PROTEIN 1"/>
    <property type="match status" value="1"/>
</dbReference>
<organism evidence="2 3">
    <name type="scientific">Merluccius polli</name>
    <name type="common">Benguela hake</name>
    <name type="synonym">Merluccius cadenati</name>
    <dbReference type="NCBI Taxonomy" id="89951"/>
    <lineage>
        <taxon>Eukaryota</taxon>
        <taxon>Metazoa</taxon>
        <taxon>Chordata</taxon>
        <taxon>Craniata</taxon>
        <taxon>Vertebrata</taxon>
        <taxon>Euteleostomi</taxon>
        <taxon>Actinopterygii</taxon>
        <taxon>Neopterygii</taxon>
        <taxon>Teleostei</taxon>
        <taxon>Neoteleostei</taxon>
        <taxon>Acanthomorphata</taxon>
        <taxon>Zeiogadaria</taxon>
        <taxon>Gadariae</taxon>
        <taxon>Gadiformes</taxon>
        <taxon>Gadoidei</taxon>
        <taxon>Merlucciidae</taxon>
        <taxon>Merluccius</taxon>
    </lineage>
</organism>
<dbReference type="PANTHER" id="PTHR45913">
    <property type="entry name" value="EPM2A-INTERACTING PROTEIN 1"/>
    <property type="match status" value="1"/>
</dbReference>
<protein>
    <submittedName>
        <fullName evidence="2">General transcription factor II-I repeat domain-containing protein 2</fullName>
    </submittedName>
</protein>
<dbReference type="EMBL" id="JAOPHQ010003215">
    <property type="protein sequence ID" value="KAK0143822.1"/>
    <property type="molecule type" value="Genomic_DNA"/>
</dbReference>
<accession>A0AA47MPM7</accession>
<evidence type="ECO:0000313" key="1">
    <source>
        <dbReference type="EMBL" id="KAK0141889.1"/>
    </source>
</evidence>
<evidence type="ECO:0000313" key="2">
    <source>
        <dbReference type="EMBL" id="KAK0143822.1"/>
    </source>
</evidence>
<dbReference type="Proteomes" id="UP001174136">
    <property type="component" value="Unassembled WGS sequence"/>
</dbReference>
<evidence type="ECO:0000313" key="3">
    <source>
        <dbReference type="Proteomes" id="UP001174136"/>
    </source>
</evidence>
<comment type="caution">
    <text evidence="2">The sequence shown here is derived from an EMBL/GenBank/DDBJ whole genome shotgun (WGS) entry which is preliminary data.</text>
</comment>
<keyword evidence="3" id="KW-1185">Reference proteome</keyword>
<sequence length="155" mass="17334">METWTWNSGCKKSNGEGAVIAEEIARACKPFTEGEFIKNCIEEVCDVVCPDKKQAFANISLSRNTVASWVDELASDLQIHLKTKAKEFVLYLFATDESTDRTDNAQLSIFIRGVDAQFSVTEELFEFKSDSRDNYWTGHFPTSGAVHQPNGIAVE</sequence>
<gene>
    <name evidence="2" type="ORF">N1851_017971</name>
    <name evidence="1" type="ORF">N1851_020434</name>
</gene>
<proteinExistence type="predicted"/>
<reference evidence="2" key="1">
    <citation type="journal article" date="2023" name="Front. Mar. Sci.">
        <title>A new Merluccius polli reference genome to investigate the effects of global change in West African waters.</title>
        <authorList>
            <person name="Mateo J.L."/>
            <person name="Blanco-Fernandez C."/>
            <person name="Garcia-Vazquez E."/>
            <person name="Machado-Schiaffino G."/>
        </authorList>
    </citation>
    <scope>NUCLEOTIDE SEQUENCE</scope>
    <source>
        <strain evidence="2">C29</strain>
        <tissue evidence="2">Fin</tissue>
    </source>
</reference>
<dbReference type="EMBL" id="JAOPHQ010003724">
    <property type="protein sequence ID" value="KAK0141889.1"/>
    <property type="molecule type" value="Genomic_DNA"/>
</dbReference>